<comment type="caution">
    <text evidence="3">The sequence shown here is derived from an EMBL/GenBank/DDBJ whole genome shotgun (WGS) entry which is preliminary data.</text>
</comment>
<keyword evidence="2" id="KW-0472">Membrane</keyword>
<name>A0A8H5LK03_9AGAR</name>
<gene>
    <name evidence="3" type="ORF">D9758_007566</name>
</gene>
<feature type="transmembrane region" description="Helical" evidence="2">
    <location>
        <begin position="235"/>
        <end position="260"/>
    </location>
</feature>
<keyword evidence="4" id="KW-1185">Reference proteome</keyword>
<feature type="region of interest" description="Disordered" evidence="1">
    <location>
        <begin position="385"/>
        <end position="416"/>
    </location>
</feature>
<dbReference type="Proteomes" id="UP000559256">
    <property type="component" value="Unassembled WGS sequence"/>
</dbReference>
<keyword evidence="2" id="KW-1133">Transmembrane helix</keyword>
<dbReference type="OrthoDB" id="2548432at2759"/>
<feature type="transmembrane region" description="Helical" evidence="2">
    <location>
        <begin position="144"/>
        <end position="170"/>
    </location>
</feature>
<feature type="transmembrane region" description="Helical" evidence="2">
    <location>
        <begin position="107"/>
        <end position="132"/>
    </location>
</feature>
<keyword evidence="2" id="KW-0812">Transmembrane</keyword>
<evidence type="ECO:0000256" key="1">
    <source>
        <dbReference type="SAM" id="MobiDB-lite"/>
    </source>
</evidence>
<protein>
    <submittedName>
        <fullName evidence="3">Uncharacterized protein</fullName>
    </submittedName>
</protein>
<evidence type="ECO:0000313" key="4">
    <source>
        <dbReference type="Proteomes" id="UP000559256"/>
    </source>
</evidence>
<proteinExistence type="predicted"/>
<accession>A0A8H5LK03</accession>
<organism evidence="3 4">
    <name type="scientific">Tetrapyrgos nigripes</name>
    <dbReference type="NCBI Taxonomy" id="182062"/>
    <lineage>
        <taxon>Eukaryota</taxon>
        <taxon>Fungi</taxon>
        <taxon>Dikarya</taxon>
        <taxon>Basidiomycota</taxon>
        <taxon>Agaricomycotina</taxon>
        <taxon>Agaricomycetes</taxon>
        <taxon>Agaricomycetidae</taxon>
        <taxon>Agaricales</taxon>
        <taxon>Marasmiineae</taxon>
        <taxon>Marasmiaceae</taxon>
        <taxon>Tetrapyrgos</taxon>
    </lineage>
</organism>
<evidence type="ECO:0000256" key="2">
    <source>
        <dbReference type="SAM" id="Phobius"/>
    </source>
</evidence>
<feature type="transmembrane region" description="Helical" evidence="2">
    <location>
        <begin position="66"/>
        <end position="87"/>
    </location>
</feature>
<feature type="transmembrane region" description="Helical" evidence="2">
    <location>
        <begin position="32"/>
        <end position="54"/>
    </location>
</feature>
<feature type="compositionally biased region" description="Polar residues" evidence="1">
    <location>
        <begin position="393"/>
        <end position="406"/>
    </location>
</feature>
<dbReference type="AlphaFoldDB" id="A0A8H5LK03"/>
<evidence type="ECO:0000313" key="3">
    <source>
        <dbReference type="EMBL" id="KAF5360022.1"/>
    </source>
</evidence>
<reference evidence="3 4" key="1">
    <citation type="journal article" date="2020" name="ISME J.">
        <title>Uncovering the hidden diversity of litter-decomposition mechanisms in mushroom-forming fungi.</title>
        <authorList>
            <person name="Floudas D."/>
            <person name="Bentzer J."/>
            <person name="Ahren D."/>
            <person name="Johansson T."/>
            <person name="Persson P."/>
            <person name="Tunlid A."/>
        </authorList>
    </citation>
    <scope>NUCLEOTIDE SEQUENCE [LARGE SCALE GENOMIC DNA]</scope>
    <source>
        <strain evidence="3 4">CBS 291.85</strain>
    </source>
</reference>
<sequence>MLSSSLLDSLPPETARVVKLAITTFIQRELPMIYIIIVASCWLGVSACLFMALLYSSTPKARQTPLFILCVIAVGFGTVPSILFLKVLVDTFANALSVNEVDQIKPYVFAISFFYYFSGICVDCILLFRLVAVFPPSRVSLRRLAAVFGPLLLFKVGRIVTLVLLVVHYIKKSETIPAGDILGLYTVASELPEPKALWILQLVDNGLCSILFLYKLNQVQSFAIRLGEKSSYIQCLRTLLLIAISNFVIPVIFAIVQIFLMMNQSDMITLASVNISGTNIEIVGVLFATIWASQVVENHESDKGYGRRQLGSDQGYSRNSEYGTNTTHHVSFAATKPETFLTTRFSDYSLSLTIGSDFSSQFDTRRGNENEGQRALDLEDGLEINEDKDKDTVSSSCSGSPTTLESCATPGHKLSF</sequence>
<feature type="transmembrane region" description="Helical" evidence="2">
    <location>
        <begin position="196"/>
        <end position="214"/>
    </location>
</feature>
<dbReference type="EMBL" id="JAACJM010000045">
    <property type="protein sequence ID" value="KAF5360022.1"/>
    <property type="molecule type" value="Genomic_DNA"/>
</dbReference>